<evidence type="ECO:0000256" key="4">
    <source>
        <dbReference type="ARBA" id="ARBA00023172"/>
    </source>
</evidence>
<dbReference type="InterPro" id="IPR010998">
    <property type="entry name" value="Integrase_recombinase_N"/>
</dbReference>
<dbReference type="Pfam" id="PF13356">
    <property type="entry name" value="Arm-DNA-bind_3"/>
    <property type="match status" value="1"/>
</dbReference>
<dbReference type="Proteomes" id="UP000337909">
    <property type="component" value="Unassembled WGS sequence"/>
</dbReference>
<dbReference type="InterPro" id="IPR025166">
    <property type="entry name" value="Integrase_DNA_bind_dom"/>
</dbReference>
<dbReference type="OrthoDB" id="9795573at2"/>
<dbReference type="Pfam" id="PF00589">
    <property type="entry name" value="Phage_integrase"/>
    <property type="match status" value="1"/>
</dbReference>
<evidence type="ECO:0000256" key="3">
    <source>
        <dbReference type="ARBA" id="ARBA00023125"/>
    </source>
</evidence>
<dbReference type="InterPro" id="IPR050808">
    <property type="entry name" value="Phage_Integrase"/>
</dbReference>
<dbReference type="GO" id="GO:0003677">
    <property type="term" value="F:DNA binding"/>
    <property type="evidence" value="ECO:0007669"/>
    <property type="project" value="UniProtKB-UniRule"/>
</dbReference>
<accession>A0A5E7EZ16</accession>
<name>A0A5E7EZ16_PSEFL</name>
<dbReference type="PROSITE" id="PS51900">
    <property type="entry name" value="CB"/>
    <property type="match status" value="1"/>
</dbReference>
<dbReference type="Gene3D" id="3.30.160.390">
    <property type="entry name" value="Integrase, DNA-binding domain"/>
    <property type="match status" value="1"/>
</dbReference>
<dbReference type="InterPro" id="IPR013762">
    <property type="entry name" value="Integrase-like_cat_sf"/>
</dbReference>
<protein>
    <submittedName>
        <fullName evidence="9">Prophage integrase IntS</fullName>
    </submittedName>
</protein>
<keyword evidence="3 5" id="KW-0238">DNA-binding</keyword>
<dbReference type="InterPro" id="IPR053876">
    <property type="entry name" value="Phage_int_M"/>
</dbReference>
<dbReference type="SUPFAM" id="SSF56349">
    <property type="entry name" value="DNA breaking-rejoining enzymes"/>
    <property type="match status" value="1"/>
</dbReference>
<dbReference type="PANTHER" id="PTHR30629">
    <property type="entry name" value="PROPHAGE INTEGRASE"/>
    <property type="match status" value="1"/>
</dbReference>
<keyword evidence="2" id="KW-0229">DNA integration</keyword>
<sequence length="434" mass="48288">MTTKPATPEVKDKKPKTPPKKVLTDPAVRNAKVGAHADGTVRGLFLIVTPAGSRSWRLRYWINTPAGSKEHTHTLGIYSLGTPSPARHLSLDEARQAARSAKAGVSRGEHPKDAEKVAEAVRKATEARTFSAVAKEFVDHTKVSKEWTASTDNGIRYALKPINKVMGPVPITLVSVDHIKEILAHHRGKRESQRFALSVVRRVLAFAKVSRYVTENVAVGCEELLPIRKKGQPRHKHYPAITDPVQLKEFLHRLDAITGHSSAIYGLRLLMLLPVRPVELATMKWADLETNPGFWVFTMSKVHRQHIVPLPRQALVILEELRARRAGQCEYVLPRREDATLPIGADGLRLAITKQLKYPVGVASAHGFRACFETCAIRDLGADAMVVTLSTGHETPAAFGGAYDRRDLLQERIELAQRYADWLDELRLDDDRGE</sequence>
<dbReference type="Gene3D" id="1.10.150.130">
    <property type="match status" value="1"/>
</dbReference>
<feature type="domain" description="Tyr recombinase" evidence="7">
    <location>
        <begin position="236"/>
        <end position="420"/>
    </location>
</feature>
<evidence type="ECO:0000256" key="6">
    <source>
        <dbReference type="SAM" id="MobiDB-lite"/>
    </source>
</evidence>
<evidence type="ECO:0000259" key="7">
    <source>
        <dbReference type="PROSITE" id="PS51898"/>
    </source>
</evidence>
<evidence type="ECO:0000313" key="9">
    <source>
        <dbReference type="EMBL" id="VVO32066.1"/>
    </source>
</evidence>
<dbReference type="GO" id="GO:0015074">
    <property type="term" value="P:DNA integration"/>
    <property type="evidence" value="ECO:0007669"/>
    <property type="project" value="UniProtKB-KW"/>
</dbReference>
<dbReference type="AlphaFoldDB" id="A0A5E7EZ16"/>
<dbReference type="PROSITE" id="PS51898">
    <property type="entry name" value="TYR_RECOMBINASE"/>
    <property type="match status" value="1"/>
</dbReference>
<evidence type="ECO:0000256" key="2">
    <source>
        <dbReference type="ARBA" id="ARBA00022908"/>
    </source>
</evidence>
<dbReference type="GO" id="GO:0006310">
    <property type="term" value="P:DNA recombination"/>
    <property type="evidence" value="ECO:0007669"/>
    <property type="project" value="UniProtKB-KW"/>
</dbReference>
<organism evidence="9 10">
    <name type="scientific">Pseudomonas fluorescens</name>
    <dbReference type="NCBI Taxonomy" id="294"/>
    <lineage>
        <taxon>Bacteria</taxon>
        <taxon>Pseudomonadati</taxon>
        <taxon>Pseudomonadota</taxon>
        <taxon>Gammaproteobacteria</taxon>
        <taxon>Pseudomonadales</taxon>
        <taxon>Pseudomonadaceae</taxon>
        <taxon>Pseudomonas</taxon>
    </lineage>
</organism>
<dbReference type="InterPro" id="IPR011010">
    <property type="entry name" value="DNA_brk_join_enz"/>
</dbReference>
<comment type="similarity">
    <text evidence="1">Belongs to the 'phage' integrase family.</text>
</comment>
<dbReference type="InterPro" id="IPR044068">
    <property type="entry name" value="CB"/>
</dbReference>
<proteinExistence type="inferred from homology"/>
<evidence type="ECO:0000256" key="1">
    <source>
        <dbReference type="ARBA" id="ARBA00008857"/>
    </source>
</evidence>
<feature type="region of interest" description="Disordered" evidence="6">
    <location>
        <begin position="95"/>
        <end position="114"/>
    </location>
</feature>
<dbReference type="PANTHER" id="PTHR30629:SF2">
    <property type="entry name" value="PROPHAGE INTEGRASE INTS-RELATED"/>
    <property type="match status" value="1"/>
</dbReference>
<evidence type="ECO:0000259" key="8">
    <source>
        <dbReference type="PROSITE" id="PS51900"/>
    </source>
</evidence>
<feature type="domain" description="Core-binding (CB)" evidence="8">
    <location>
        <begin position="128"/>
        <end position="208"/>
    </location>
</feature>
<feature type="region of interest" description="Disordered" evidence="6">
    <location>
        <begin position="1"/>
        <end position="23"/>
    </location>
</feature>
<dbReference type="RefSeq" id="WP_150644841.1">
    <property type="nucleotide sequence ID" value="NZ_CABVHQ010000074.1"/>
</dbReference>
<reference evidence="9 10" key="1">
    <citation type="submission" date="2019-09" db="EMBL/GenBank/DDBJ databases">
        <authorList>
            <person name="Chandra G."/>
            <person name="Truman W A."/>
        </authorList>
    </citation>
    <scope>NUCLEOTIDE SEQUENCE [LARGE SCALE GENOMIC DNA]</scope>
    <source>
        <strain evidence="9">PS691</strain>
    </source>
</reference>
<evidence type="ECO:0000313" key="10">
    <source>
        <dbReference type="Proteomes" id="UP000337909"/>
    </source>
</evidence>
<keyword evidence="4" id="KW-0233">DNA recombination</keyword>
<dbReference type="InterPro" id="IPR002104">
    <property type="entry name" value="Integrase_catalytic"/>
</dbReference>
<dbReference type="Pfam" id="PF22022">
    <property type="entry name" value="Phage_int_M"/>
    <property type="match status" value="1"/>
</dbReference>
<gene>
    <name evidence="9" type="primary">intS_3</name>
    <name evidence="9" type="ORF">PS691_05022</name>
</gene>
<dbReference type="EMBL" id="CABVHQ010000074">
    <property type="protein sequence ID" value="VVO32066.1"/>
    <property type="molecule type" value="Genomic_DNA"/>
</dbReference>
<dbReference type="InterPro" id="IPR038488">
    <property type="entry name" value="Integrase_DNA-bd_sf"/>
</dbReference>
<evidence type="ECO:0000256" key="5">
    <source>
        <dbReference type="PROSITE-ProRule" id="PRU01248"/>
    </source>
</evidence>
<dbReference type="Gene3D" id="1.10.443.10">
    <property type="entry name" value="Intergrase catalytic core"/>
    <property type="match status" value="1"/>
</dbReference>